<dbReference type="AlphaFoldDB" id="A0A5C3NMG1"/>
<dbReference type="Proteomes" id="UP000305948">
    <property type="component" value="Unassembled WGS sequence"/>
</dbReference>
<dbReference type="EMBL" id="ML213503">
    <property type="protein sequence ID" value="TFK57368.1"/>
    <property type="molecule type" value="Genomic_DNA"/>
</dbReference>
<protein>
    <submittedName>
        <fullName evidence="1">Uncharacterized protein</fullName>
    </submittedName>
</protein>
<sequence>MDVSITSCQGQERRLGMMKDSSSERQLGGRAGLISPCQLVWQIGPVHSLWSTTADGSISINAAATRTIGRQRYTAFVTHEKCNVMPASVRPVGAFGRDRVGKVFPALFSSWWTSHRDIRLRFSGRRVCSGGVTIFGGQLRPSVRRRRNCRSGAVARESTPSSRGVAWRYRPNRVMLSPEPQEGLCREKKISPLLQLPPHWEDETDSYRDAAFRLLGAWQPLHAVSSEPPTSSAIWAG</sequence>
<gene>
    <name evidence="1" type="ORF">OE88DRAFT_1641041</name>
</gene>
<organism evidence="1 2">
    <name type="scientific">Heliocybe sulcata</name>
    <dbReference type="NCBI Taxonomy" id="5364"/>
    <lineage>
        <taxon>Eukaryota</taxon>
        <taxon>Fungi</taxon>
        <taxon>Dikarya</taxon>
        <taxon>Basidiomycota</taxon>
        <taxon>Agaricomycotina</taxon>
        <taxon>Agaricomycetes</taxon>
        <taxon>Gloeophyllales</taxon>
        <taxon>Gloeophyllaceae</taxon>
        <taxon>Heliocybe</taxon>
    </lineage>
</organism>
<proteinExistence type="predicted"/>
<keyword evidence="2" id="KW-1185">Reference proteome</keyword>
<evidence type="ECO:0000313" key="1">
    <source>
        <dbReference type="EMBL" id="TFK57368.1"/>
    </source>
</evidence>
<evidence type="ECO:0000313" key="2">
    <source>
        <dbReference type="Proteomes" id="UP000305948"/>
    </source>
</evidence>
<accession>A0A5C3NMG1</accession>
<name>A0A5C3NMG1_9AGAM</name>
<reference evidence="1 2" key="1">
    <citation type="journal article" date="2019" name="Nat. Ecol. Evol.">
        <title>Megaphylogeny resolves global patterns of mushroom evolution.</title>
        <authorList>
            <person name="Varga T."/>
            <person name="Krizsan K."/>
            <person name="Foldi C."/>
            <person name="Dima B."/>
            <person name="Sanchez-Garcia M."/>
            <person name="Sanchez-Ramirez S."/>
            <person name="Szollosi G.J."/>
            <person name="Szarkandi J.G."/>
            <person name="Papp V."/>
            <person name="Albert L."/>
            <person name="Andreopoulos W."/>
            <person name="Angelini C."/>
            <person name="Antonin V."/>
            <person name="Barry K.W."/>
            <person name="Bougher N.L."/>
            <person name="Buchanan P."/>
            <person name="Buyck B."/>
            <person name="Bense V."/>
            <person name="Catcheside P."/>
            <person name="Chovatia M."/>
            <person name="Cooper J."/>
            <person name="Damon W."/>
            <person name="Desjardin D."/>
            <person name="Finy P."/>
            <person name="Geml J."/>
            <person name="Haridas S."/>
            <person name="Hughes K."/>
            <person name="Justo A."/>
            <person name="Karasinski D."/>
            <person name="Kautmanova I."/>
            <person name="Kiss B."/>
            <person name="Kocsube S."/>
            <person name="Kotiranta H."/>
            <person name="LaButti K.M."/>
            <person name="Lechner B.E."/>
            <person name="Liimatainen K."/>
            <person name="Lipzen A."/>
            <person name="Lukacs Z."/>
            <person name="Mihaltcheva S."/>
            <person name="Morgado L.N."/>
            <person name="Niskanen T."/>
            <person name="Noordeloos M.E."/>
            <person name="Ohm R.A."/>
            <person name="Ortiz-Santana B."/>
            <person name="Ovrebo C."/>
            <person name="Racz N."/>
            <person name="Riley R."/>
            <person name="Savchenko A."/>
            <person name="Shiryaev A."/>
            <person name="Soop K."/>
            <person name="Spirin V."/>
            <person name="Szebenyi C."/>
            <person name="Tomsovsky M."/>
            <person name="Tulloss R.E."/>
            <person name="Uehling J."/>
            <person name="Grigoriev I.V."/>
            <person name="Vagvolgyi C."/>
            <person name="Papp T."/>
            <person name="Martin F.M."/>
            <person name="Miettinen O."/>
            <person name="Hibbett D.S."/>
            <person name="Nagy L.G."/>
        </authorList>
    </citation>
    <scope>NUCLEOTIDE SEQUENCE [LARGE SCALE GENOMIC DNA]</scope>
    <source>
        <strain evidence="1 2">OMC1185</strain>
    </source>
</reference>